<evidence type="ECO:0000256" key="5">
    <source>
        <dbReference type="ARBA" id="ARBA00023136"/>
    </source>
</evidence>
<evidence type="ECO:0000256" key="6">
    <source>
        <dbReference type="SAM" id="Phobius"/>
    </source>
</evidence>
<keyword evidence="9" id="KW-1185">Reference proteome</keyword>
<dbReference type="PANTHER" id="PTHR12223:SF45">
    <property type="entry name" value="RE50040P"/>
    <property type="match status" value="1"/>
</dbReference>
<feature type="transmembrane region" description="Helical" evidence="6">
    <location>
        <begin position="12"/>
        <end position="30"/>
    </location>
</feature>
<reference evidence="8" key="1">
    <citation type="submission" date="2022-03" db="EMBL/GenBank/DDBJ databases">
        <authorList>
            <person name="Legras J.-L."/>
            <person name="Devillers H."/>
            <person name="Grondin C."/>
        </authorList>
    </citation>
    <scope>NUCLEOTIDE SEQUENCE</scope>
    <source>
        <strain evidence="8">CLIB 1423</strain>
    </source>
</reference>
<feature type="domain" description="L-type lectin-like" evidence="7">
    <location>
        <begin position="58"/>
        <end position="285"/>
    </location>
</feature>
<dbReference type="SUPFAM" id="SSF49899">
    <property type="entry name" value="Concanavalin A-like lectins/glucanases"/>
    <property type="match status" value="1"/>
</dbReference>
<dbReference type="PROSITE" id="PS51328">
    <property type="entry name" value="L_LECTIN_LIKE"/>
    <property type="match status" value="1"/>
</dbReference>
<dbReference type="Gene3D" id="2.60.120.200">
    <property type="match status" value="1"/>
</dbReference>
<evidence type="ECO:0000256" key="1">
    <source>
        <dbReference type="ARBA" id="ARBA00004479"/>
    </source>
</evidence>
<keyword evidence="3" id="KW-0732">Signal</keyword>
<organism evidence="8 9">
    <name type="scientific">[Candida] railenensis</name>
    <dbReference type="NCBI Taxonomy" id="45579"/>
    <lineage>
        <taxon>Eukaryota</taxon>
        <taxon>Fungi</taxon>
        <taxon>Dikarya</taxon>
        <taxon>Ascomycota</taxon>
        <taxon>Saccharomycotina</taxon>
        <taxon>Pichiomycetes</taxon>
        <taxon>Debaryomycetaceae</taxon>
        <taxon>Kurtzmaniella</taxon>
    </lineage>
</organism>
<dbReference type="OrthoDB" id="270293at2759"/>
<proteinExistence type="predicted"/>
<dbReference type="Pfam" id="PF03388">
    <property type="entry name" value="Lectin_leg-like"/>
    <property type="match status" value="1"/>
</dbReference>
<dbReference type="PANTHER" id="PTHR12223">
    <property type="entry name" value="VESICULAR MANNOSE-BINDING LECTIN"/>
    <property type="match status" value="1"/>
</dbReference>
<name>A0A9P0QKQ8_9ASCO</name>
<dbReference type="Proteomes" id="UP000837801">
    <property type="component" value="Unassembled WGS sequence"/>
</dbReference>
<dbReference type="GO" id="GO:0005789">
    <property type="term" value="C:endoplasmic reticulum membrane"/>
    <property type="evidence" value="ECO:0007669"/>
    <property type="project" value="TreeGrafter"/>
</dbReference>
<gene>
    <name evidence="8" type="ORF">CLIB1423_01S10396</name>
</gene>
<evidence type="ECO:0000256" key="4">
    <source>
        <dbReference type="ARBA" id="ARBA00022989"/>
    </source>
</evidence>
<evidence type="ECO:0000313" key="9">
    <source>
        <dbReference type="Proteomes" id="UP000837801"/>
    </source>
</evidence>
<dbReference type="InterPro" id="IPR051136">
    <property type="entry name" value="Intracellular_Lectin-GPT"/>
</dbReference>
<evidence type="ECO:0000256" key="2">
    <source>
        <dbReference type="ARBA" id="ARBA00022692"/>
    </source>
</evidence>
<sequence>MSFINNVKRSKPLQGLIVIALFIAAYFLIFSGSASDSYTPEEINSMLQNKNDAVEVAKVELLPQAIKAPYLEKSNYKSKNWDLKGNTIVKNNDYIRLTGDIQRQTGNIFSKFPIKAESFEMELTFHIHGKTNNGFVGDGMAIWFLDKPSDIGDVFGAQNNFNGLGIMIDTYKNGKRGSFPYVNIMMGNGQLHYDKDTDGFETRIAGCKAHELLNPKSQKSRARIVYVQDGYFSLDFDYNGNGEEWHNCVTLTKIMLPPVKYLGLSAETGGLSAAHDVLENKMYELFNPDGTPVKSIQELEKLVAKQATPGEDEQFLDEQVEEDPVAEKRGGGRHRFIPRKRLDPKKRRKTVSRLLSAEKRLKERERQLRLEKYGDAETTFFTHMLGKIWKVTIYFIYFVLVVLALWFVRIVYRVQRQKGKPKTTGLLD</sequence>
<accession>A0A9P0QKQ8</accession>
<feature type="transmembrane region" description="Helical" evidence="6">
    <location>
        <begin position="391"/>
        <end position="412"/>
    </location>
</feature>
<evidence type="ECO:0000313" key="8">
    <source>
        <dbReference type="EMBL" id="CAH2350451.1"/>
    </source>
</evidence>
<keyword evidence="5 6" id="KW-0472">Membrane</keyword>
<dbReference type="GO" id="GO:0000139">
    <property type="term" value="C:Golgi membrane"/>
    <property type="evidence" value="ECO:0007669"/>
    <property type="project" value="TreeGrafter"/>
</dbReference>
<keyword evidence="2 6" id="KW-0812">Transmembrane</keyword>
<dbReference type="CDD" id="cd07308">
    <property type="entry name" value="lectin_leg-like"/>
    <property type="match status" value="1"/>
</dbReference>
<dbReference type="AlphaFoldDB" id="A0A9P0QKQ8"/>
<protein>
    <recommendedName>
        <fullName evidence="7">L-type lectin-like domain-containing protein</fullName>
    </recommendedName>
</protein>
<dbReference type="GO" id="GO:0005793">
    <property type="term" value="C:endoplasmic reticulum-Golgi intermediate compartment"/>
    <property type="evidence" value="ECO:0007669"/>
    <property type="project" value="TreeGrafter"/>
</dbReference>
<comment type="caution">
    <text evidence="8">The sequence shown here is derived from an EMBL/GenBank/DDBJ whole genome shotgun (WGS) entry which is preliminary data.</text>
</comment>
<comment type="subcellular location">
    <subcellularLocation>
        <location evidence="1">Membrane</location>
        <topology evidence="1">Single-pass type I membrane protein</topology>
    </subcellularLocation>
</comment>
<dbReference type="GO" id="GO:0030134">
    <property type="term" value="C:COPII-coated ER to Golgi transport vesicle"/>
    <property type="evidence" value="ECO:0007669"/>
    <property type="project" value="TreeGrafter"/>
</dbReference>
<evidence type="ECO:0000256" key="3">
    <source>
        <dbReference type="ARBA" id="ARBA00022729"/>
    </source>
</evidence>
<dbReference type="InterPro" id="IPR005052">
    <property type="entry name" value="Lectin_leg"/>
</dbReference>
<dbReference type="GO" id="GO:0006888">
    <property type="term" value="P:endoplasmic reticulum to Golgi vesicle-mediated transport"/>
    <property type="evidence" value="ECO:0007669"/>
    <property type="project" value="TreeGrafter"/>
</dbReference>
<dbReference type="InterPro" id="IPR013320">
    <property type="entry name" value="ConA-like_dom_sf"/>
</dbReference>
<keyword evidence="4 6" id="KW-1133">Transmembrane helix</keyword>
<dbReference type="GO" id="GO:0005537">
    <property type="term" value="F:D-mannose binding"/>
    <property type="evidence" value="ECO:0007669"/>
    <property type="project" value="TreeGrafter"/>
</dbReference>
<evidence type="ECO:0000259" key="7">
    <source>
        <dbReference type="PROSITE" id="PS51328"/>
    </source>
</evidence>
<dbReference type="EMBL" id="CAKXYY010000001">
    <property type="protein sequence ID" value="CAH2350451.1"/>
    <property type="molecule type" value="Genomic_DNA"/>
</dbReference>